<sequence>MCDPAALWLGGMALGMCPGPCLGHLMAHPNKCAKKLGFASAKSVEGWGEVAERATLSHGVCNTQRLYLTLSSPCLEFERAESQHELSLDWLQPRVPAILKIAYLKLKMSQFGCFNSQPPVWFSQPCPVSQCLLRGRVCVQGGADFMSFPCISPG</sequence>
<dbReference type="AlphaFoldDB" id="A0A4D9EF23"/>
<reference evidence="2 3" key="1">
    <citation type="submission" date="2019-04" db="EMBL/GenBank/DDBJ databases">
        <title>Draft genome of the big-headed turtle Platysternon megacephalum.</title>
        <authorList>
            <person name="Gong S."/>
        </authorList>
    </citation>
    <scope>NUCLEOTIDE SEQUENCE [LARGE SCALE GENOMIC DNA]</scope>
    <source>
        <strain evidence="2">DO16091913</strain>
        <tissue evidence="2">Muscle</tissue>
    </source>
</reference>
<comment type="caution">
    <text evidence="2">The sequence shown here is derived from an EMBL/GenBank/DDBJ whole genome shotgun (WGS) entry which is preliminary data.</text>
</comment>
<gene>
    <name evidence="2" type="ORF">DR999_PMT12355</name>
</gene>
<name>A0A4D9EF23_9SAUR</name>
<dbReference type="EMBL" id="QXTE01000121">
    <property type="protein sequence ID" value="TFK05104.1"/>
    <property type="molecule type" value="Genomic_DNA"/>
</dbReference>
<organism evidence="2 3">
    <name type="scientific">Platysternon megacephalum</name>
    <name type="common">big-headed turtle</name>
    <dbReference type="NCBI Taxonomy" id="55544"/>
    <lineage>
        <taxon>Eukaryota</taxon>
        <taxon>Metazoa</taxon>
        <taxon>Chordata</taxon>
        <taxon>Craniata</taxon>
        <taxon>Vertebrata</taxon>
        <taxon>Euteleostomi</taxon>
        <taxon>Archelosauria</taxon>
        <taxon>Testudinata</taxon>
        <taxon>Testudines</taxon>
        <taxon>Cryptodira</taxon>
        <taxon>Durocryptodira</taxon>
        <taxon>Testudinoidea</taxon>
        <taxon>Platysternidae</taxon>
        <taxon>Platysternon</taxon>
    </lineage>
</organism>
<evidence type="ECO:0000313" key="2">
    <source>
        <dbReference type="EMBL" id="TFK05104.1"/>
    </source>
</evidence>
<protein>
    <submittedName>
        <fullName evidence="2">Coiled-coil-helix-coiled-coil-helix domain-containing protein 1-like</fullName>
    </submittedName>
</protein>
<accession>A0A4D9EF23</accession>
<reference evidence="2 3" key="2">
    <citation type="submission" date="2019-04" db="EMBL/GenBank/DDBJ databases">
        <title>The genome sequence of big-headed turtle.</title>
        <authorList>
            <person name="Gong S."/>
        </authorList>
    </citation>
    <scope>NUCLEOTIDE SEQUENCE [LARGE SCALE GENOMIC DNA]</scope>
    <source>
        <strain evidence="2">DO16091913</strain>
        <tissue evidence="2">Muscle</tissue>
    </source>
</reference>
<evidence type="ECO:0000256" key="1">
    <source>
        <dbReference type="SAM" id="SignalP"/>
    </source>
</evidence>
<keyword evidence="1" id="KW-0732">Signal</keyword>
<evidence type="ECO:0000313" key="3">
    <source>
        <dbReference type="Proteomes" id="UP000297703"/>
    </source>
</evidence>
<proteinExistence type="predicted"/>
<keyword evidence="3" id="KW-1185">Reference proteome</keyword>
<feature type="chain" id="PRO_5020041667" evidence="1">
    <location>
        <begin position="24"/>
        <end position="154"/>
    </location>
</feature>
<dbReference type="Proteomes" id="UP000297703">
    <property type="component" value="Unassembled WGS sequence"/>
</dbReference>
<feature type="signal peptide" evidence="1">
    <location>
        <begin position="1"/>
        <end position="23"/>
    </location>
</feature>